<dbReference type="GO" id="GO:0006412">
    <property type="term" value="P:translation"/>
    <property type="evidence" value="ECO:0007669"/>
    <property type="project" value="InterPro"/>
</dbReference>
<accession>A0AAV0S4N8</accession>
<sequence length="94" mass="10873">MNSHRLPGKGRRMRPIMGHTMHYRRMIITLQPGCSSSFLSNLNHESQSMLASSQSWDPHDPFLDCLSEDRKKLSCQCKVRLVQNSESRREEGTK</sequence>
<gene>
    <name evidence="3" type="ORF">LITE_LOCUS51537</name>
</gene>
<keyword evidence="1" id="KW-0689">Ribosomal protein</keyword>
<dbReference type="SUPFAM" id="SSF54189">
    <property type="entry name" value="Ribosomal proteins S24e, L23 and L15e"/>
    <property type="match status" value="1"/>
</dbReference>
<evidence type="ECO:0000256" key="1">
    <source>
        <dbReference type="ARBA" id="ARBA00022980"/>
    </source>
</evidence>
<dbReference type="GO" id="GO:0005840">
    <property type="term" value="C:ribosome"/>
    <property type="evidence" value="ECO:0007669"/>
    <property type="project" value="UniProtKB-KW"/>
</dbReference>
<comment type="caution">
    <text evidence="3">The sequence shown here is derived from an EMBL/GenBank/DDBJ whole genome shotgun (WGS) entry which is preliminary data.</text>
</comment>
<dbReference type="Proteomes" id="UP001154282">
    <property type="component" value="Unassembled WGS sequence"/>
</dbReference>
<keyword evidence="2" id="KW-0687">Ribonucleoprotein</keyword>
<protein>
    <submittedName>
        <fullName evidence="3">Uncharacterized protein</fullName>
    </submittedName>
</protein>
<organism evidence="3 4">
    <name type="scientific">Linum tenue</name>
    <dbReference type="NCBI Taxonomy" id="586396"/>
    <lineage>
        <taxon>Eukaryota</taxon>
        <taxon>Viridiplantae</taxon>
        <taxon>Streptophyta</taxon>
        <taxon>Embryophyta</taxon>
        <taxon>Tracheophyta</taxon>
        <taxon>Spermatophyta</taxon>
        <taxon>Magnoliopsida</taxon>
        <taxon>eudicotyledons</taxon>
        <taxon>Gunneridae</taxon>
        <taxon>Pentapetalae</taxon>
        <taxon>rosids</taxon>
        <taxon>fabids</taxon>
        <taxon>Malpighiales</taxon>
        <taxon>Linaceae</taxon>
        <taxon>Linum</taxon>
    </lineage>
</organism>
<name>A0AAV0S4N8_9ROSI</name>
<dbReference type="EMBL" id="CAMGYJ010000011">
    <property type="protein sequence ID" value="CAI0628131.1"/>
    <property type="molecule type" value="Genomic_DNA"/>
</dbReference>
<evidence type="ECO:0000313" key="4">
    <source>
        <dbReference type="Proteomes" id="UP001154282"/>
    </source>
</evidence>
<evidence type="ECO:0000256" key="2">
    <source>
        <dbReference type="ARBA" id="ARBA00023274"/>
    </source>
</evidence>
<dbReference type="GO" id="GO:1990904">
    <property type="term" value="C:ribonucleoprotein complex"/>
    <property type="evidence" value="ECO:0007669"/>
    <property type="project" value="UniProtKB-KW"/>
</dbReference>
<dbReference type="AlphaFoldDB" id="A0AAV0S4N8"/>
<evidence type="ECO:0000313" key="3">
    <source>
        <dbReference type="EMBL" id="CAI0628131.1"/>
    </source>
</evidence>
<proteinExistence type="predicted"/>
<dbReference type="GO" id="GO:0003735">
    <property type="term" value="F:structural constituent of ribosome"/>
    <property type="evidence" value="ECO:0007669"/>
    <property type="project" value="InterPro"/>
</dbReference>
<dbReference type="GO" id="GO:0003729">
    <property type="term" value="F:mRNA binding"/>
    <property type="evidence" value="ECO:0007669"/>
    <property type="project" value="UniProtKB-ARBA"/>
</dbReference>
<reference evidence="3" key="1">
    <citation type="submission" date="2022-08" db="EMBL/GenBank/DDBJ databases">
        <authorList>
            <person name="Gutierrez-Valencia J."/>
        </authorList>
    </citation>
    <scope>NUCLEOTIDE SEQUENCE</scope>
</reference>
<dbReference type="InterPro" id="IPR012678">
    <property type="entry name" value="Ribosomal_uL23/eL15/eS24_sf"/>
</dbReference>
<keyword evidence="4" id="KW-1185">Reference proteome</keyword>